<evidence type="ECO:0000313" key="2">
    <source>
        <dbReference type="Proteomes" id="UP000605805"/>
    </source>
</evidence>
<dbReference type="EMBL" id="DQTV01000064">
    <property type="protein sequence ID" value="HIP57098.1"/>
    <property type="molecule type" value="Genomic_DNA"/>
</dbReference>
<dbReference type="AlphaFoldDB" id="A0A832Z3B5"/>
<comment type="caution">
    <text evidence="1">The sequence shown here is derived from an EMBL/GenBank/DDBJ whole genome shotgun (WGS) entry which is preliminary data.</text>
</comment>
<reference evidence="1" key="1">
    <citation type="journal article" date="2020" name="ISME J.">
        <title>Gammaproteobacteria mediating utilization of methyl-, sulfur- and petroleum organic compounds in deep ocean hydrothermal plumes.</title>
        <authorList>
            <person name="Zhou Z."/>
            <person name="Liu Y."/>
            <person name="Pan J."/>
            <person name="Cron B.R."/>
            <person name="Toner B.M."/>
            <person name="Anantharaman K."/>
            <person name="Breier J.A."/>
            <person name="Dick G.J."/>
            <person name="Li M."/>
        </authorList>
    </citation>
    <scope>NUCLEOTIDE SEQUENCE</scope>
    <source>
        <strain evidence="1">SZUA-1435</strain>
    </source>
</reference>
<evidence type="ECO:0000313" key="1">
    <source>
        <dbReference type="EMBL" id="HIP57098.1"/>
    </source>
</evidence>
<sequence>MEFPRLIDVNASSKLIRTKKKLLIVGRCLVTEHPEVVERFRDYAIVTACPEAEHVNMLGFKLFGIVIRNQLDEIAVLTTDGSMHCIQLHYMVEEIARRIDFRRRHFVYENAEVIEIPPEVVKISRYMSRVAKLYSTVKSGVHR</sequence>
<name>A0A832Z3B5_9CREN</name>
<protein>
    <submittedName>
        <fullName evidence="1">4Fe-4S ferredoxin</fullName>
    </submittedName>
</protein>
<proteinExistence type="predicted"/>
<organism evidence="1 2">
    <name type="scientific">Ignisphaera aggregans</name>
    <dbReference type="NCBI Taxonomy" id="334771"/>
    <lineage>
        <taxon>Archaea</taxon>
        <taxon>Thermoproteota</taxon>
        <taxon>Thermoprotei</taxon>
        <taxon>Desulfurococcales</taxon>
        <taxon>Desulfurococcaceae</taxon>
        <taxon>Ignisphaera</taxon>
    </lineage>
</organism>
<accession>A0A832Z3B5</accession>
<dbReference type="Proteomes" id="UP000605805">
    <property type="component" value="Unassembled WGS sequence"/>
</dbReference>
<gene>
    <name evidence="1" type="ORF">EYH02_03400</name>
</gene>